<dbReference type="AlphaFoldDB" id="A0A9W6BCQ4"/>
<gene>
    <name evidence="2" type="primary">PLEST004775</name>
    <name evidence="2" type="ORF">PLESTB_000282100</name>
</gene>
<name>A0A9W6BCQ4_9CHLO</name>
<proteinExistence type="predicted"/>
<evidence type="ECO:0000313" key="2">
    <source>
        <dbReference type="EMBL" id="GLC49742.1"/>
    </source>
</evidence>
<evidence type="ECO:0000256" key="1">
    <source>
        <dbReference type="SAM" id="MobiDB-lite"/>
    </source>
</evidence>
<feature type="region of interest" description="Disordered" evidence="1">
    <location>
        <begin position="1"/>
        <end position="26"/>
    </location>
</feature>
<organism evidence="2 3">
    <name type="scientific">Pleodorina starrii</name>
    <dbReference type="NCBI Taxonomy" id="330485"/>
    <lineage>
        <taxon>Eukaryota</taxon>
        <taxon>Viridiplantae</taxon>
        <taxon>Chlorophyta</taxon>
        <taxon>core chlorophytes</taxon>
        <taxon>Chlorophyceae</taxon>
        <taxon>CS clade</taxon>
        <taxon>Chlamydomonadales</taxon>
        <taxon>Volvocaceae</taxon>
        <taxon>Pleodorina</taxon>
    </lineage>
</organism>
<dbReference type="EMBL" id="BRXU01000002">
    <property type="protein sequence ID" value="GLC49742.1"/>
    <property type="molecule type" value="Genomic_DNA"/>
</dbReference>
<sequence length="151" mass="15577">MTGPEPMPTTATATAPTAGKAAPMGGTMARGRMRECIDNCRDCETICEETISHCLNKGGAHAQPDFVLLLADCAVICRTSARFMIHGSLHHVHTCGACAKVCDACADDCESLMGATGGGREDDIMRKCADMCRTCAKSCAKMAATAGGGSA</sequence>
<comment type="caution">
    <text evidence="2">The sequence shown here is derived from an EMBL/GenBank/DDBJ whole genome shotgun (WGS) entry which is preliminary data.</text>
</comment>
<dbReference type="PANTHER" id="PTHR37310">
    <property type="entry name" value="CYTOPLASMIC PROTEIN-RELATED"/>
    <property type="match status" value="1"/>
</dbReference>
<dbReference type="Pfam" id="PF03860">
    <property type="entry name" value="Csp"/>
    <property type="match status" value="1"/>
</dbReference>
<dbReference type="Proteomes" id="UP001165080">
    <property type="component" value="Unassembled WGS sequence"/>
</dbReference>
<evidence type="ECO:0000313" key="3">
    <source>
        <dbReference type="Proteomes" id="UP001165080"/>
    </source>
</evidence>
<accession>A0A9W6BCQ4</accession>
<reference evidence="2 3" key="1">
    <citation type="journal article" date="2023" name="Commun. Biol.">
        <title>Reorganization of the ancestral sex-determining regions during the evolution of trioecy in Pleodorina starrii.</title>
        <authorList>
            <person name="Takahashi K."/>
            <person name="Suzuki S."/>
            <person name="Kawai-Toyooka H."/>
            <person name="Yamamoto K."/>
            <person name="Hamaji T."/>
            <person name="Ootsuki R."/>
            <person name="Yamaguchi H."/>
            <person name="Kawachi M."/>
            <person name="Higashiyama T."/>
            <person name="Nozaki H."/>
        </authorList>
    </citation>
    <scope>NUCLEOTIDE SEQUENCE [LARGE SCALE GENOMIC DNA]</scope>
    <source>
        <strain evidence="2 3">NIES-4479</strain>
    </source>
</reference>
<protein>
    <recommendedName>
        <fullName evidence="4">Ferredoxin</fullName>
    </recommendedName>
</protein>
<dbReference type="InterPro" id="IPR005560">
    <property type="entry name" value="Csp_YhjQ"/>
</dbReference>
<dbReference type="InterPro" id="IPR044543">
    <property type="entry name" value="YHJQ-like"/>
</dbReference>
<dbReference type="OrthoDB" id="10503138at2759"/>
<keyword evidence="3" id="KW-1185">Reference proteome</keyword>
<evidence type="ECO:0008006" key="4">
    <source>
        <dbReference type="Google" id="ProtNLM"/>
    </source>
</evidence>
<dbReference type="PANTHER" id="PTHR37310:SF1">
    <property type="entry name" value="CYTOPLASMIC PROTEIN"/>
    <property type="match status" value="1"/>
</dbReference>
<dbReference type="CDD" id="cd08026">
    <property type="entry name" value="DUF326"/>
    <property type="match status" value="1"/>
</dbReference>
<dbReference type="Gene3D" id="1.20.1270.360">
    <property type="match status" value="1"/>
</dbReference>